<keyword evidence="3" id="KW-0540">Nuclease</keyword>
<dbReference type="GO" id="GO:0016787">
    <property type="term" value="F:hydrolase activity"/>
    <property type="evidence" value="ECO:0007669"/>
    <property type="project" value="UniProtKB-KW"/>
</dbReference>
<evidence type="ECO:0000256" key="4">
    <source>
        <dbReference type="ARBA" id="ARBA00022759"/>
    </source>
</evidence>
<dbReference type="Gene3D" id="3.30.2310.20">
    <property type="entry name" value="RelE-like"/>
    <property type="match status" value="1"/>
</dbReference>
<dbReference type="SUPFAM" id="SSF143011">
    <property type="entry name" value="RelE-like"/>
    <property type="match status" value="1"/>
</dbReference>
<dbReference type="GO" id="GO:0006401">
    <property type="term" value="P:RNA catabolic process"/>
    <property type="evidence" value="ECO:0007669"/>
    <property type="project" value="InterPro"/>
</dbReference>
<dbReference type="GO" id="GO:0004519">
    <property type="term" value="F:endonuclease activity"/>
    <property type="evidence" value="ECO:0007669"/>
    <property type="project" value="UniProtKB-KW"/>
</dbReference>
<dbReference type="OrthoDB" id="9801102at2"/>
<dbReference type="GO" id="GO:0098795">
    <property type="term" value="P:global gene silencing by mRNA cleavage"/>
    <property type="evidence" value="ECO:0007669"/>
    <property type="project" value="TreeGrafter"/>
</dbReference>
<dbReference type="NCBIfam" id="TIGR02116">
    <property type="entry name" value="toxin_Txe_YoeB"/>
    <property type="match status" value="1"/>
</dbReference>
<dbReference type="InterPro" id="IPR035093">
    <property type="entry name" value="RelE/ParE_toxin_dom_sf"/>
</dbReference>
<dbReference type="Proteomes" id="UP000284250">
    <property type="component" value="Unassembled WGS sequence"/>
</dbReference>
<name>A0A418QIS5_9BACT</name>
<proteinExistence type="inferred from homology"/>
<keyword evidence="5" id="KW-0378">Hydrolase</keyword>
<dbReference type="InterPro" id="IPR009614">
    <property type="entry name" value="YoeB_toxin"/>
</dbReference>
<comment type="similarity">
    <text evidence="1">Belongs to the YoeB family.</text>
</comment>
<evidence type="ECO:0000256" key="6">
    <source>
        <dbReference type="ARBA" id="ARBA00030388"/>
    </source>
</evidence>
<protein>
    <recommendedName>
        <fullName evidence="6">Putative mRNA interferase YoeB</fullName>
    </recommendedName>
</protein>
<comment type="caution">
    <text evidence="7">The sequence shown here is derived from an EMBL/GenBank/DDBJ whole genome shotgun (WGS) entry which is preliminary data.</text>
</comment>
<dbReference type="Pfam" id="PF06769">
    <property type="entry name" value="YoeB_toxin"/>
    <property type="match status" value="1"/>
</dbReference>
<gene>
    <name evidence="7" type="ORF">D0T11_21030</name>
</gene>
<keyword evidence="4" id="KW-0255">Endonuclease</keyword>
<dbReference type="PANTHER" id="PTHR38039">
    <property type="entry name" value="TOXIN YOEB"/>
    <property type="match status" value="1"/>
</dbReference>
<evidence type="ECO:0000313" key="7">
    <source>
        <dbReference type="EMBL" id="RIY05083.1"/>
    </source>
</evidence>
<evidence type="ECO:0000256" key="2">
    <source>
        <dbReference type="ARBA" id="ARBA00022649"/>
    </source>
</evidence>
<accession>A0A418QIS5</accession>
<dbReference type="RefSeq" id="WP_119657783.1">
    <property type="nucleotide sequence ID" value="NZ_JBHUOI010000103.1"/>
</dbReference>
<evidence type="ECO:0000256" key="5">
    <source>
        <dbReference type="ARBA" id="ARBA00022801"/>
    </source>
</evidence>
<reference evidence="7 8" key="1">
    <citation type="submission" date="2019-01" db="EMBL/GenBank/DDBJ databases">
        <title>Hymenobacter humicola sp. nov., isolated from soils in Antarctica.</title>
        <authorList>
            <person name="Sedlacek I."/>
            <person name="Holochova P."/>
            <person name="Kralova S."/>
            <person name="Pantucek R."/>
            <person name="Stankova E."/>
            <person name="Vrbovska V."/>
            <person name="Kristofova L."/>
            <person name="Svec P."/>
            <person name="Busse H.-J."/>
        </authorList>
    </citation>
    <scope>NUCLEOTIDE SEQUENCE [LARGE SCALE GENOMIC DNA]</scope>
    <source>
        <strain evidence="7 8">CCM 8852</strain>
    </source>
</reference>
<keyword evidence="8" id="KW-1185">Reference proteome</keyword>
<keyword evidence="2" id="KW-1277">Toxin-antitoxin system</keyword>
<sequence length="86" mass="10377">MTLRWDLHAWDDFLYWLDTDKAIARRLRALLKECVRTPTTGTGKPELLQHDFAGCWSRRITDEHRLVYQVGPDFILVLQCRYHYRK</sequence>
<organism evidence="7 8">
    <name type="scientific">Hymenobacter rubripertinctus</name>
    <dbReference type="NCBI Taxonomy" id="2029981"/>
    <lineage>
        <taxon>Bacteria</taxon>
        <taxon>Pseudomonadati</taxon>
        <taxon>Bacteroidota</taxon>
        <taxon>Cytophagia</taxon>
        <taxon>Cytophagales</taxon>
        <taxon>Hymenobacteraceae</taxon>
        <taxon>Hymenobacter</taxon>
    </lineage>
</organism>
<dbReference type="AlphaFoldDB" id="A0A418QIS5"/>
<evidence type="ECO:0000256" key="1">
    <source>
        <dbReference type="ARBA" id="ARBA00008172"/>
    </source>
</evidence>
<dbReference type="PANTHER" id="PTHR38039:SF1">
    <property type="entry name" value="TOXIN YOEB"/>
    <property type="match status" value="1"/>
</dbReference>
<evidence type="ECO:0000313" key="8">
    <source>
        <dbReference type="Proteomes" id="UP000284250"/>
    </source>
</evidence>
<dbReference type="EMBL" id="QYCN01000067">
    <property type="protein sequence ID" value="RIY05083.1"/>
    <property type="molecule type" value="Genomic_DNA"/>
</dbReference>
<evidence type="ECO:0000256" key="3">
    <source>
        <dbReference type="ARBA" id="ARBA00022722"/>
    </source>
</evidence>